<organism evidence="3 4">
    <name type="scientific">Lingula anatina</name>
    <name type="common">Brachiopod</name>
    <name type="synonym">Lingula unguis</name>
    <dbReference type="NCBI Taxonomy" id="7574"/>
    <lineage>
        <taxon>Eukaryota</taxon>
        <taxon>Metazoa</taxon>
        <taxon>Spiralia</taxon>
        <taxon>Lophotrochozoa</taxon>
        <taxon>Brachiopoda</taxon>
        <taxon>Linguliformea</taxon>
        <taxon>Lingulata</taxon>
        <taxon>Lingulida</taxon>
        <taxon>Linguloidea</taxon>
        <taxon>Lingulidae</taxon>
        <taxon>Lingula</taxon>
    </lineage>
</organism>
<feature type="compositionally biased region" description="Polar residues" evidence="1">
    <location>
        <begin position="272"/>
        <end position="281"/>
    </location>
</feature>
<sequence length="827" mass="92259">MESLVFDLDDVAGPAESSTDPPDKPSPSAISSPLLENGGVLDSPKTGKKKKSALSRLAEHKGKRKGMGQSDTESLSGSRASLNEKEDKGLTNTEDTDNREQLNGQADDNEMGSQSSLNSGRRKKKSALARLAAKKREGSNTSLRSDTAVEEDKNADVEMVIDDETWQGQHSQSDLLDESKGTPKAKSAKIPTPEDIFKDADEKELAELNQVNGDKPYIKTSTVNNQPVLGNSRFQPHPPETSNIQGTPQPARRRNLIPLSREAASDYESGGSMASVNSVGQTEGMALNPPQAAGTVDKALAPQPVDKEPESSSKFHDQLKERWSAEKEEEKEEEEVNKEETDSESELTEQYAKLLDNTPDKTDSKDSTLGFTPLKPPVGKNVLPPLRPTNTPPPLSKNMTSFSLKTSYKTDSPLRTGTLDGLSHQTSASTGILKMLSTAQLRERNFLIGGMTGATSLMGTSELDRHLVDRQVRVFVGTWNMAEQKGHPESIDDFLLPDNIMFAPEIYVIATQEMDTDRKAWEIKLQETLGPQFVLLHSAIHGSLHISLFLQRELIWYCSVCEEDRVTTRAFAMIKTKGAVVLSFTLFGTSFLFLGCHFHSDDDKEHDRVRDYNEISQGIALPRTVITNPYSMQKDATARFDCVFWCGDLNFRIDHPRENVVNLINTSAEDEHPNYEVLLSKDQLKRLQNEGLIFDHFQEGRICFPPTYKFDIGTDDYDTSPKQRIPSYTDRILFRSKKKNAISCLVYDSVQSFTFSDHKPVYGLYEVTIRPGRDNIALNAGLFNREVYLEANRRRGFHMDKARYQKKPPKPPAPKYGQKQSSICSIQ</sequence>
<dbReference type="InterPro" id="IPR000300">
    <property type="entry name" value="IPPc"/>
</dbReference>
<dbReference type="SUPFAM" id="SSF56219">
    <property type="entry name" value="DNase I-like"/>
    <property type="match status" value="1"/>
</dbReference>
<dbReference type="Gene3D" id="3.60.10.10">
    <property type="entry name" value="Endonuclease/exonuclease/phosphatase"/>
    <property type="match status" value="1"/>
</dbReference>
<dbReference type="STRING" id="7574.A0A1S3JQ07"/>
<feature type="compositionally biased region" description="Polar residues" evidence="1">
    <location>
        <begin position="69"/>
        <end position="81"/>
    </location>
</feature>
<evidence type="ECO:0000259" key="2">
    <source>
        <dbReference type="SMART" id="SM00128"/>
    </source>
</evidence>
<feature type="region of interest" description="Disordered" evidence="1">
    <location>
        <begin position="799"/>
        <end position="827"/>
    </location>
</feature>
<feature type="compositionally biased region" description="Basic and acidic residues" evidence="1">
    <location>
        <begin position="305"/>
        <end position="328"/>
    </location>
</feature>
<evidence type="ECO:0000256" key="1">
    <source>
        <dbReference type="SAM" id="MobiDB-lite"/>
    </source>
</evidence>
<feature type="compositionally biased region" description="Polar residues" evidence="1">
    <location>
        <begin position="818"/>
        <end position="827"/>
    </location>
</feature>
<dbReference type="PANTHER" id="PTHR47039">
    <property type="entry name" value="INOSITOL POLYPHOSPHATE 5-PHOSPHATASE E"/>
    <property type="match status" value="1"/>
</dbReference>
<feature type="compositionally biased region" description="Polar residues" evidence="1">
    <location>
        <begin position="219"/>
        <end position="248"/>
    </location>
</feature>
<evidence type="ECO:0000313" key="4">
    <source>
        <dbReference type="RefSeq" id="XP_013412447.1"/>
    </source>
</evidence>
<dbReference type="OrthoDB" id="2248459at2759"/>
<dbReference type="PANTHER" id="PTHR47039:SF1">
    <property type="entry name" value="INOSITOL POLYPHOSPHATE 5-PHOSPHATASE E"/>
    <property type="match status" value="1"/>
</dbReference>
<dbReference type="InterPro" id="IPR053321">
    <property type="entry name" value="IPP-5-Phosphatase_Type_IV"/>
</dbReference>
<feature type="compositionally biased region" description="Pro residues" evidence="1">
    <location>
        <begin position="385"/>
        <end position="395"/>
    </location>
</feature>
<dbReference type="RefSeq" id="XP_013412447.1">
    <property type="nucleotide sequence ID" value="XM_013556993.1"/>
</dbReference>
<keyword evidence="3" id="KW-1185">Reference proteome</keyword>
<proteinExistence type="predicted"/>
<dbReference type="Proteomes" id="UP000085678">
    <property type="component" value="Unplaced"/>
</dbReference>
<dbReference type="InParanoid" id="A0A1S3JQ07"/>
<dbReference type="GO" id="GO:0016791">
    <property type="term" value="F:phosphatase activity"/>
    <property type="evidence" value="ECO:0007669"/>
    <property type="project" value="InterPro"/>
</dbReference>
<accession>A0A1S3JQ07</accession>
<dbReference type="GO" id="GO:0046856">
    <property type="term" value="P:phosphatidylinositol dephosphorylation"/>
    <property type="evidence" value="ECO:0007669"/>
    <property type="project" value="InterPro"/>
</dbReference>
<dbReference type="SMART" id="SM00128">
    <property type="entry name" value="IPPc"/>
    <property type="match status" value="1"/>
</dbReference>
<protein>
    <submittedName>
        <fullName evidence="4">72 kDa inositol polyphosphate 5-phosphatase isoform X2</fullName>
    </submittedName>
</protein>
<feature type="region of interest" description="Disordered" evidence="1">
    <location>
        <begin position="209"/>
        <end position="401"/>
    </location>
</feature>
<dbReference type="AlphaFoldDB" id="A0A1S3JQ07"/>
<name>A0A1S3JQ07_LINAN</name>
<gene>
    <name evidence="4" type="primary">LOC106175147</name>
</gene>
<reference evidence="4" key="1">
    <citation type="submission" date="2025-08" db="UniProtKB">
        <authorList>
            <consortium name="RefSeq"/>
        </authorList>
    </citation>
    <scope>IDENTIFICATION</scope>
    <source>
        <tissue evidence="4">Gonads</tissue>
    </source>
</reference>
<feature type="region of interest" description="Disordered" evidence="1">
    <location>
        <begin position="1"/>
        <end position="196"/>
    </location>
</feature>
<dbReference type="Pfam" id="PF22669">
    <property type="entry name" value="Exo_endo_phos2"/>
    <property type="match status" value="1"/>
</dbReference>
<dbReference type="InterPro" id="IPR036691">
    <property type="entry name" value="Endo/exonu/phosph_ase_sf"/>
</dbReference>
<feature type="compositionally biased region" description="Acidic residues" evidence="1">
    <location>
        <begin position="329"/>
        <end position="347"/>
    </location>
</feature>
<evidence type="ECO:0000313" key="3">
    <source>
        <dbReference type="Proteomes" id="UP000085678"/>
    </source>
</evidence>
<feature type="domain" description="Inositol polyphosphate-related phosphatase" evidence="2">
    <location>
        <begin position="470"/>
        <end position="773"/>
    </location>
</feature>
<feature type="compositionally biased region" description="Polar residues" evidence="1">
    <location>
        <begin position="101"/>
        <end position="119"/>
    </location>
</feature>
<dbReference type="GeneID" id="106175147"/>